<gene>
    <name evidence="3" type="ORF">H9S92_19175</name>
</gene>
<keyword evidence="1" id="KW-0732">Signal</keyword>
<dbReference type="PROSITE" id="PS51257">
    <property type="entry name" value="PROKAR_LIPOPROTEIN"/>
    <property type="match status" value="1"/>
</dbReference>
<feature type="chain" id="PRO_5037333824" evidence="1">
    <location>
        <begin position="22"/>
        <end position="219"/>
    </location>
</feature>
<dbReference type="PANTHER" id="PTHR34406:SF1">
    <property type="entry name" value="PROTEIN YCEI"/>
    <property type="match status" value="1"/>
</dbReference>
<feature type="domain" description="Lipid/polyisoprenoid-binding YceI-like" evidence="2">
    <location>
        <begin position="45"/>
        <end position="218"/>
    </location>
</feature>
<dbReference type="InterPro" id="IPR036761">
    <property type="entry name" value="TTHA0802/YceI-like_sf"/>
</dbReference>
<accession>A0A923PR84</accession>
<dbReference type="AlphaFoldDB" id="A0A923PR84"/>
<name>A0A923PR84_9BACT</name>
<feature type="signal peptide" evidence="1">
    <location>
        <begin position="1"/>
        <end position="21"/>
    </location>
</feature>
<dbReference type="Proteomes" id="UP000650081">
    <property type="component" value="Unassembled WGS sequence"/>
</dbReference>
<evidence type="ECO:0000259" key="2">
    <source>
        <dbReference type="SMART" id="SM00867"/>
    </source>
</evidence>
<proteinExistence type="predicted"/>
<keyword evidence="4" id="KW-1185">Reference proteome</keyword>
<dbReference type="EMBL" id="JACSIT010000152">
    <property type="protein sequence ID" value="MBC6996301.1"/>
    <property type="molecule type" value="Genomic_DNA"/>
</dbReference>
<dbReference type="InterPro" id="IPR007372">
    <property type="entry name" value="Lipid/polyisoprenoid-bd_YceI"/>
</dbReference>
<dbReference type="Pfam" id="PF04264">
    <property type="entry name" value="YceI"/>
    <property type="match status" value="1"/>
</dbReference>
<dbReference type="Gene3D" id="2.40.128.110">
    <property type="entry name" value="Lipid/polyisoprenoid-binding, YceI-like"/>
    <property type="match status" value="1"/>
</dbReference>
<evidence type="ECO:0000256" key="1">
    <source>
        <dbReference type="SAM" id="SignalP"/>
    </source>
</evidence>
<comment type="caution">
    <text evidence="3">The sequence shown here is derived from an EMBL/GenBank/DDBJ whole genome shotgun (WGS) entry which is preliminary data.</text>
</comment>
<dbReference type="RefSeq" id="WP_187468312.1">
    <property type="nucleotide sequence ID" value="NZ_JACSIT010000152.1"/>
</dbReference>
<organism evidence="3 4">
    <name type="scientific">Neolewinella lacunae</name>
    <dbReference type="NCBI Taxonomy" id="1517758"/>
    <lineage>
        <taxon>Bacteria</taxon>
        <taxon>Pseudomonadati</taxon>
        <taxon>Bacteroidota</taxon>
        <taxon>Saprospiria</taxon>
        <taxon>Saprospirales</taxon>
        <taxon>Lewinellaceae</taxon>
        <taxon>Neolewinella</taxon>
    </lineage>
</organism>
<reference evidence="3" key="1">
    <citation type="submission" date="2020-08" db="EMBL/GenBank/DDBJ databases">
        <title>Lewinella bacteria from marine environments.</title>
        <authorList>
            <person name="Zhong Y."/>
        </authorList>
    </citation>
    <scope>NUCLEOTIDE SEQUENCE</scope>
    <source>
        <strain evidence="3">KCTC 42187</strain>
    </source>
</reference>
<evidence type="ECO:0000313" key="4">
    <source>
        <dbReference type="Proteomes" id="UP000650081"/>
    </source>
</evidence>
<sequence>MNRFFFLLVFAALFAACGGPAGEEITSEDAADAAAGTTELLASAVYAVDTAASVINWEGAKIAYNHVGTAPVSDGKLMVADGKLVGGKFTIDLRRIANTDIPEAEKQAKLVGHLQSPDFFDVATYPTADFEITQIQPATGEDRNHEITGNLMMKGQTRSITIPAMISMEGDMIKATTPKFTINRTEWGVNYNNSGIAGIIKDDIINDEIGLEIMLTAKK</sequence>
<dbReference type="SUPFAM" id="SSF101874">
    <property type="entry name" value="YceI-like"/>
    <property type="match status" value="1"/>
</dbReference>
<evidence type="ECO:0000313" key="3">
    <source>
        <dbReference type="EMBL" id="MBC6996301.1"/>
    </source>
</evidence>
<dbReference type="SMART" id="SM00867">
    <property type="entry name" value="YceI"/>
    <property type="match status" value="1"/>
</dbReference>
<protein>
    <submittedName>
        <fullName evidence="3">YceI family protein</fullName>
    </submittedName>
</protein>
<dbReference type="PANTHER" id="PTHR34406">
    <property type="entry name" value="PROTEIN YCEI"/>
    <property type="match status" value="1"/>
</dbReference>